<dbReference type="PANTHER" id="PTHR36842:SF1">
    <property type="entry name" value="PROTEIN TOLB"/>
    <property type="match status" value="1"/>
</dbReference>
<gene>
    <name evidence="2" type="ORF">HG66A1_58770</name>
</gene>
<dbReference type="Gene3D" id="2.120.10.30">
    <property type="entry name" value="TolB, C-terminal domain"/>
    <property type="match status" value="2"/>
</dbReference>
<name>A0A517PXE1_9PLAN</name>
<dbReference type="InterPro" id="IPR011042">
    <property type="entry name" value="6-blade_b-propeller_TolB-like"/>
</dbReference>
<proteinExistence type="inferred from homology"/>
<dbReference type="PANTHER" id="PTHR36842">
    <property type="entry name" value="PROTEIN TOLB HOMOLOG"/>
    <property type="match status" value="1"/>
</dbReference>
<evidence type="ECO:0000313" key="3">
    <source>
        <dbReference type="Proteomes" id="UP000320421"/>
    </source>
</evidence>
<reference evidence="2 3" key="1">
    <citation type="submission" date="2019-02" db="EMBL/GenBank/DDBJ databases">
        <title>Deep-cultivation of Planctomycetes and their phenomic and genomic characterization uncovers novel biology.</title>
        <authorList>
            <person name="Wiegand S."/>
            <person name="Jogler M."/>
            <person name="Boedeker C."/>
            <person name="Pinto D."/>
            <person name="Vollmers J."/>
            <person name="Rivas-Marin E."/>
            <person name="Kohn T."/>
            <person name="Peeters S.H."/>
            <person name="Heuer A."/>
            <person name="Rast P."/>
            <person name="Oberbeckmann S."/>
            <person name="Bunk B."/>
            <person name="Jeske O."/>
            <person name="Meyerdierks A."/>
            <person name="Storesund J.E."/>
            <person name="Kallscheuer N."/>
            <person name="Luecker S."/>
            <person name="Lage O.M."/>
            <person name="Pohl T."/>
            <person name="Merkel B.J."/>
            <person name="Hornburger P."/>
            <person name="Mueller R.-W."/>
            <person name="Bruemmer F."/>
            <person name="Labrenz M."/>
            <person name="Spormann A.M."/>
            <person name="Op den Camp H."/>
            <person name="Overmann J."/>
            <person name="Amann R."/>
            <person name="Jetten M.S.M."/>
            <person name="Mascher T."/>
            <person name="Medema M.H."/>
            <person name="Devos D.P."/>
            <person name="Kaster A.-K."/>
            <person name="Ovreas L."/>
            <person name="Rohde M."/>
            <person name="Galperin M.Y."/>
            <person name="Jogler C."/>
        </authorList>
    </citation>
    <scope>NUCLEOTIDE SEQUENCE [LARGE SCALE GENOMIC DNA]</scope>
    <source>
        <strain evidence="2 3">HG66A1</strain>
    </source>
</reference>
<evidence type="ECO:0000256" key="1">
    <source>
        <dbReference type="ARBA" id="ARBA00009820"/>
    </source>
</evidence>
<dbReference type="Proteomes" id="UP000320421">
    <property type="component" value="Chromosome"/>
</dbReference>
<evidence type="ECO:0000313" key="2">
    <source>
        <dbReference type="EMBL" id="QDT24051.1"/>
    </source>
</evidence>
<dbReference type="EMBL" id="CP036266">
    <property type="protein sequence ID" value="QDT24051.1"/>
    <property type="molecule type" value="Genomic_DNA"/>
</dbReference>
<dbReference type="OrthoDB" id="269409at2"/>
<dbReference type="SUPFAM" id="SSF82171">
    <property type="entry name" value="DPP6 N-terminal domain-like"/>
    <property type="match status" value="1"/>
</dbReference>
<dbReference type="InterPro" id="IPR011659">
    <property type="entry name" value="WD40"/>
</dbReference>
<organism evidence="2 3">
    <name type="scientific">Gimesia chilikensis</name>
    <dbReference type="NCBI Taxonomy" id="2605989"/>
    <lineage>
        <taxon>Bacteria</taxon>
        <taxon>Pseudomonadati</taxon>
        <taxon>Planctomycetota</taxon>
        <taxon>Planctomycetia</taxon>
        <taxon>Planctomycetales</taxon>
        <taxon>Planctomycetaceae</taxon>
        <taxon>Gimesia</taxon>
    </lineage>
</organism>
<keyword evidence="3" id="KW-1185">Reference proteome</keyword>
<accession>A0A517PXE1</accession>
<sequence>MKSILPVLTGCLICLTLVLTPDSESRADEKKQTNRTRFYIASPEGKDPQVFFFAEDYYNTGSPVFSPDGQKLAFDGWKSQEGESFSNVHIMVVNADGSDFKVLRPGAMPSWSPGGNRIAFSKPPYSVAVMDADGTNEKIIAERGWGGQWSPDGTRIAYYYGNNIRIYNLIEDTTTELFPNDDNPYASFTWNMTWSPDSNWICILGRRAEDRSYDVLTVNTAGSKEGYKVHFNSKRSPYQDMAWSPRGDQIVFGSPTSPRQLLQFNPAEDKPPTPLDITVDGNINGDVTFSPDGQRLLFNARDK</sequence>
<dbReference type="RefSeq" id="WP_145192377.1">
    <property type="nucleotide sequence ID" value="NZ_CP036266.1"/>
</dbReference>
<dbReference type="Pfam" id="PF07676">
    <property type="entry name" value="PD40"/>
    <property type="match status" value="3"/>
</dbReference>
<comment type="similarity">
    <text evidence="1">Belongs to the TolB family.</text>
</comment>
<dbReference type="AlphaFoldDB" id="A0A517PXE1"/>
<protein>
    <submittedName>
        <fullName evidence="2">Translocation protein TolB</fullName>
    </submittedName>
</protein>